<proteinExistence type="predicted"/>
<evidence type="ECO:0000313" key="2">
    <source>
        <dbReference type="Proteomes" id="UP001162992"/>
    </source>
</evidence>
<organism evidence="1 2">
    <name type="scientific">Diphasiastrum complanatum</name>
    <name type="common">Issler's clubmoss</name>
    <name type="synonym">Lycopodium complanatum</name>
    <dbReference type="NCBI Taxonomy" id="34168"/>
    <lineage>
        <taxon>Eukaryota</taxon>
        <taxon>Viridiplantae</taxon>
        <taxon>Streptophyta</taxon>
        <taxon>Embryophyta</taxon>
        <taxon>Tracheophyta</taxon>
        <taxon>Lycopodiopsida</taxon>
        <taxon>Lycopodiales</taxon>
        <taxon>Lycopodiaceae</taxon>
        <taxon>Lycopodioideae</taxon>
        <taxon>Diphasiastrum</taxon>
    </lineage>
</organism>
<keyword evidence="2" id="KW-1185">Reference proteome</keyword>
<comment type="caution">
    <text evidence="1">The sequence shown here is derived from an EMBL/GenBank/DDBJ whole genome shotgun (WGS) entry which is preliminary data.</text>
</comment>
<accession>A0ACC2D4L4</accession>
<protein>
    <submittedName>
        <fullName evidence="1">Uncharacterized protein</fullName>
    </submittedName>
</protein>
<evidence type="ECO:0000313" key="1">
    <source>
        <dbReference type="EMBL" id="KAJ7549208.1"/>
    </source>
</evidence>
<reference evidence="2" key="1">
    <citation type="journal article" date="2024" name="Proc. Natl. Acad. Sci. U.S.A.">
        <title>Extraordinary preservation of gene collinearity over three hundred million years revealed in homosporous lycophytes.</title>
        <authorList>
            <person name="Li C."/>
            <person name="Wickell D."/>
            <person name="Kuo L.Y."/>
            <person name="Chen X."/>
            <person name="Nie B."/>
            <person name="Liao X."/>
            <person name="Peng D."/>
            <person name="Ji J."/>
            <person name="Jenkins J."/>
            <person name="Williams M."/>
            <person name="Shu S."/>
            <person name="Plott C."/>
            <person name="Barry K."/>
            <person name="Rajasekar S."/>
            <person name="Grimwood J."/>
            <person name="Han X."/>
            <person name="Sun S."/>
            <person name="Hou Z."/>
            <person name="He W."/>
            <person name="Dai G."/>
            <person name="Sun C."/>
            <person name="Schmutz J."/>
            <person name="Leebens-Mack J.H."/>
            <person name="Li F.W."/>
            <person name="Wang L."/>
        </authorList>
    </citation>
    <scope>NUCLEOTIDE SEQUENCE [LARGE SCALE GENOMIC DNA]</scope>
    <source>
        <strain evidence="2">cv. PW_Plant_1</strain>
    </source>
</reference>
<gene>
    <name evidence="1" type="ORF">O6H91_07G045600</name>
</gene>
<name>A0ACC2D4L4_DIPCM</name>
<dbReference type="EMBL" id="CM055098">
    <property type="protein sequence ID" value="KAJ7549208.1"/>
    <property type="molecule type" value="Genomic_DNA"/>
</dbReference>
<sequence>MDALVTHGQPVLFCGPTGTGKSVYVKQYLMKLDSNKYQSMFFNFSAQTSANQTQDIIDGRLVKRKQGTFGPQKGKRCIIFVDDLSMPALEKYGAQPPIELLRQWMDHSGWYDRNDLTFKQIIDVQFLAAMGPPGGGRNSVTNRYLRHYNTISVTAFSDTTMTRIFLSLADFWMKRARYPPAVLKLKAPIVVATLEIYQIVQRELLPTPEKCHYTYNLRDIGKVFLGLQFAPAETDNVYKIIRLWANECLRIFYDRLISDKDRTWFCDLLGEMLEKHFKERFGKVFAGFSHSEIKKGDISPSNLKYVMAGDFMVPGAEPSQYDEITDEETLMKIMQAYLDEYNTVNSKQMNLVLFQFAIQHVARVCRVIKQPGGNVLMVGVGGSGRQSLARLAAFIEGFEVFQVGIAKNYGMSEWREDLGIMLRKAGEQDKQIMFLFIDTQIKMEGFVEDINSLLNTGEVPNLFDSADLGAIVEAIRPRAKRAKRDGSRAELFSFFVDECTKNLRIALAFSPIGGVFRDRLRKFPSLVNCCTIDWFSNWPAEALRSVAVHFLESVKVERQFIHSIVDLCVQFHTSVQDLAVQYFKLLRRFSYVTPTSFLELISLFQSLLEKKQVEISGLKFRYEMGLLKLENSAKDVKTMQKDLEQLQPKLVQSTNEVIELLQVIDKETVEANKVREVVMAEEAAASVKAAKAKAIKDETEAELAAAMPMLEASLKALDTLSKNDISELKGMKSPPAPVKLVIEAVCIMKAIKPTRMKDPSGSGKMIDDYWESSKKMLADADFLKSLREYDKDNISPAVIAKINPYIVNPDMEPAKIQVVSKAAFGLCSWIIAMEAYDHVAKVVAPKKAALKIAEAEYEEVMANLRLKQAALQKVEQRLAELDARLVEAQEKKKTVQDEANLCATKIDRANQLMSGLGGEKSRWTAQANMFGQTYTKLTGDILLSAGMIAYLGVFTPSFREQCMQSWLSLCKDKKVPCSEEFCLSSVLADPVKIQAWNIAGLPKDQCSIDNGTIITNSRQWPLMIDPQGQANKWVKNMESNNSLIVTKLSDGDFLRKLEVGIQFGKPVLLENVGDELDPALEPILLQQTFRQSGTLCIRLGENTLEYSSSFRLYLTTKLRNPHYSPETSAKVTLVNFMITLEGLFDQLLGIAVAKERPNLEEEKNQLTLQSASNQKQLKEIEDKTLEVLSQEGNILDDESGIQVLSKSKILAEEISKKQKIAEETEAKIDEARNGYKPVAKLTSVLFFCVSDMANIEPMYQYSLPWFIELFEYSILNSEKSHDLALRLTTLQEHFKCTLYCNVCRSLFEKDKLLFVFLMALKLAADEAKLDLDELRFLMTGGVALEKVPEKPGNATSSWLSDKAWREIYLLSKKNNFQGVDRSIIEQIDNWRAIFDSPEPHIEPLPMPWNYELDTFQKMLLLRCLRPDKVVLAVVNYVAETLGQRFVEPLPLNLETCYNDSTCSSPLVFILSPGSDPMSMLLKLAADKDAKLQTVSLGQGQGPVAIAVMGEAAREGSWVALQNCHLAVSWMSTLEKYWEMELIREKIHKDFRLWLTSYPFDAFPVAILQNAVKMTNEPPSGVKANITGSYLLDPVSDAGFFYNCSKGKEWRRMLYGLCFFHAVVQIPYKALNYLTGECNYGGRVTDDHDRRTLNTILASLYCEAIHDDDFSFSESGQFGAPPDGSYESYLEFIKKLPAQPRPEVFGFHDNANITKDLNETARLLGSLLLVQPATSEASGTSSAAKNVAVASTEQIMLGISNDILTKLPGNFDVESVQLKYPVTYLESMNTVLCQELERFNKLLNVIRSSLTELQKAVKGLIVMSAELDQLGKSLTEGKIPAMWAAKSYPSKKPLASYISDLIERVSFFQSWVTDGPPTVYWLSGFFFTQSFLTGAKQNYARKQKVPIDMVDFEFLAIEDQSKFTEKPEYGVYVRGLFLEGTQWDYTSHMLGEAQPKVLYSPCPVLWFIPQELSKFASYPHYLCPVYKTSDRRGILSTTGHSTNFVMEIKLPTDMPAGHWVKRGVALLSQLDE</sequence>
<dbReference type="Proteomes" id="UP001162992">
    <property type="component" value="Chromosome 7"/>
</dbReference>